<sequence>MNLSQARRSGCVVRGRNSTLDLWRSSPYPSLISFCFVYLLSVILRSVFAPAEAWAI</sequence>
<feature type="transmembrane region" description="Helical" evidence="1">
    <location>
        <begin position="28"/>
        <end position="48"/>
    </location>
</feature>
<accession>K5WWP3</accession>
<dbReference type="KEGG" id="pco:PHACADRAFT_259025"/>
<evidence type="ECO:0000313" key="3">
    <source>
        <dbReference type="Proteomes" id="UP000008370"/>
    </source>
</evidence>
<name>K5WWP3_PHACS</name>
<organism evidence="2 3">
    <name type="scientific">Phanerochaete carnosa (strain HHB-10118-sp)</name>
    <name type="common">White-rot fungus</name>
    <name type="synonym">Peniophora carnosa</name>
    <dbReference type="NCBI Taxonomy" id="650164"/>
    <lineage>
        <taxon>Eukaryota</taxon>
        <taxon>Fungi</taxon>
        <taxon>Dikarya</taxon>
        <taxon>Basidiomycota</taxon>
        <taxon>Agaricomycotina</taxon>
        <taxon>Agaricomycetes</taxon>
        <taxon>Polyporales</taxon>
        <taxon>Phanerochaetaceae</taxon>
        <taxon>Phanerochaete</taxon>
    </lineage>
</organism>
<reference evidence="2 3" key="1">
    <citation type="journal article" date="2012" name="BMC Genomics">
        <title>Comparative genomics of the white-rot fungi, Phanerochaete carnosa and P. chrysosporium, to elucidate the genetic basis of the distinct wood types they colonize.</title>
        <authorList>
            <person name="Suzuki H."/>
            <person name="MacDonald J."/>
            <person name="Syed K."/>
            <person name="Salamov A."/>
            <person name="Hori C."/>
            <person name="Aerts A."/>
            <person name="Henrissat B."/>
            <person name="Wiebenga A."/>
            <person name="vanKuyk P.A."/>
            <person name="Barry K."/>
            <person name="Lindquist E."/>
            <person name="LaButti K."/>
            <person name="Lapidus A."/>
            <person name="Lucas S."/>
            <person name="Coutinho P."/>
            <person name="Gong Y."/>
            <person name="Samejima M."/>
            <person name="Mahadevan R."/>
            <person name="Abou-Zaid M."/>
            <person name="de Vries R.P."/>
            <person name="Igarashi K."/>
            <person name="Yadav J.S."/>
            <person name="Grigoriev I.V."/>
            <person name="Master E.R."/>
        </authorList>
    </citation>
    <scope>NUCLEOTIDE SEQUENCE [LARGE SCALE GENOMIC DNA]</scope>
    <source>
        <strain evidence="2 3">HHB-10118-sp</strain>
    </source>
</reference>
<keyword evidence="3" id="KW-1185">Reference proteome</keyword>
<dbReference type="HOGENOM" id="CLU_3014928_0_0_1"/>
<dbReference type="AlphaFoldDB" id="K5WWP3"/>
<keyword evidence="1" id="KW-0812">Transmembrane</keyword>
<keyword evidence="1" id="KW-0472">Membrane</keyword>
<keyword evidence="1" id="KW-1133">Transmembrane helix</keyword>
<dbReference type="InParanoid" id="K5WWP3"/>
<evidence type="ECO:0000313" key="2">
    <source>
        <dbReference type="EMBL" id="EKM54867.1"/>
    </source>
</evidence>
<protein>
    <submittedName>
        <fullName evidence="2">Uncharacterized protein</fullName>
    </submittedName>
</protein>
<proteinExistence type="predicted"/>
<evidence type="ECO:0000256" key="1">
    <source>
        <dbReference type="SAM" id="Phobius"/>
    </source>
</evidence>
<dbReference type="EMBL" id="JH930473">
    <property type="protein sequence ID" value="EKM54867.1"/>
    <property type="molecule type" value="Genomic_DNA"/>
</dbReference>
<dbReference type="Proteomes" id="UP000008370">
    <property type="component" value="Unassembled WGS sequence"/>
</dbReference>
<dbReference type="GeneID" id="18917277"/>
<gene>
    <name evidence="2" type="ORF">PHACADRAFT_259025</name>
</gene>
<dbReference type="RefSeq" id="XP_007397542.1">
    <property type="nucleotide sequence ID" value="XM_007397480.1"/>
</dbReference>